<evidence type="ECO:0000313" key="2">
    <source>
        <dbReference type="EMBL" id="ELR69470.1"/>
    </source>
</evidence>
<dbReference type="PATRIC" id="fig|1237149.3.peg.4470"/>
<comment type="caution">
    <text evidence="2">The sequence shown here is derived from an EMBL/GenBank/DDBJ whole genome shotgun (WGS) entry which is preliminary data.</text>
</comment>
<organism evidence="2 3">
    <name type="scientific">Fulvivirga imtechensis AK7</name>
    <dbReference type="NCBI Taxonomy" id="1237149"/>
    <lineage>
        <taxon>Bacteria</taxon>
        <taxon>Pseudomonadati</taxon>
        <taxon>Bacteroidota</taxon>
        <taxon>Cytophagia</taxon>
        <taxon>Cytophagales</taxon>
        <taxon>Fulvivirgaceae</taxon>
        <taxon>Fulvivirga</taxon>
    </lineage>
</organism>
<proteinExistence type="predicted"/>
<dbReference type="InterPro" id="IPR016181">
    <property type="entry name" value="Acyl_CoA_acyltransferase"/>
</dbReference>
<name>L8JKZ4_9BACT</name>
<dbReference type="eggNOG" id="COG0456">
    <property type="taxonomic scope" value="Bacteria"/>
</dbReference>
<evidence type="ECO:0000313" key="3">
    <source>
        <dbReference type="Proteomes" id="UP000011135"/>
    </source>
</evidence>
<dbReference type="EMBL" id="AMZN01000072">
    <property type="protein sequence ID" value="ELR69470.1"/>
    <property type="molecule type" value="Genomic_DNA"/>
</dbReference>
<dbReference type="Proteomes" id="UP000011135">
    <property type="component" value="Unassembled WGS sequence"/>
</dbReference>
<dbReference type="GO" id="GO:0016747">
    <property type="term" value="F:acyltransferase activity, transferring groups other than amino-acyl groups"/>
    <property type="evidence" value="ECO:0007669"/>
    <property type="project" value="InterPro"/>
</dbReference>
<gene>
    <name evidence="2" type="ORF">C900_05002</name>
</gene>
<dbReference type="AlphaFoldDB" id="L8JKZ4"/>
<dbReference type="SUPFAM" id="SSF55729">
    <property type="entry name" value="Acyl-CoA N-acyltransferases (Nat)"/>
    <property type="match status" value="1"/>
</dbReference>
<dbReference type="InterPro" id="IPR000182">
    <property type="entry name" value="GNAT_dom"/>
</dbReference>
<keyword evidence="3" id="KW-1185">Reference proteome</keyword>
<dbReference type="Pfam" id="PF13508">
    <property type="entry name" value="Acetyltransf_7"/>
    <property type="match status" value="1"/>
</dbReference>
<evidence type="ECO:0000259" key="1">
    <source>
        <dbReference type="PROSITE" id="PS51186"/>
    </source>
</evidence>
<protein>
    <recommendedName>
        <fullName evidence="1">N-acetyltransferase domain-containing protein</fullName>
    </recommendedName>
</protein>
<reference evidence="2 3" key="1">
    <citation type="submission" date="2012-12" db="EMBL/GenBank/DDBJ databases">
        <title>Genome assembly of Fulvivirga imtechensis AK7.</title>
        <authorList>
            <person name="Nupur N."/>
            <person name="Khatri I."/>
            <person name="Kumar R."/>
            <person name="Subramanian S."/>
            <person name="Pinnaka A."/>
        </authorList>
    </citation>
    <scope>NUCLEOTIDE SEQUENCE [LARGE SCALE GENOMIC DNA]</scope>
    <source>
        <strain evidence="2 3">AK7</strain>
    </source>
</reference>
<dbReference type="PROSITE" id="PS51186">
    <property type="entry name" value="GNAT"/>
    <property type="match status" value="1"/>
</dbReference>
<dbReference type="CDD" id="cd04301">
    <property type="entry name" value="NAT_SF"/>
    <property type="match status" value="1"/>
</dbReference>
<accession>L8JKZ4</accession>
<feature type="domain" description="N-acetyltransferase" evidence="1">
    <location>
        <begin position="121"/>
        <end position="251"/>
    </location>
</feature>
<dbReference type="STRING" id="1237149.C900_05002"/>
<dbReference type="Gene3D" id="3.40.630.30">
    <property type="match status" value="1"/>
</dbReference>
<sequence>MKTMRTVSDRVSKNIENLTSLWRVVGKRAQAHTREESFEFCAVDYSEWPNRLWFHHNADEKTAIAAKDRLLTTPFRLVVPYWDICQSQSYKWLEAHGFEKQFEQVGMSLQLGKRHDETGALTIKKVQTEEEAIQWEQLFLEAFGYTISHRLLLPAYESTDFYVAFYKSAAVGTVILHHMENVMGIHAMGVIPEMRRKGFAEQMMRRVLNLSIDSGFELATLQASNMGKDLYLKLGFEEQFMMKNYVLHAHR</sequence>